<dbReference type="Proteomes" id="UP000586254">
    <property type="component" value="Unassembled WGS sequence"/>
</dbReference>
<accession>A0A853JUX9</accession>
<organism evidence="1 2">
    <name type="scientific">Eubacterium callanderi</name>
    <dbReference type="NCBI Taxonomy" id="53442"/>
    <lineage>
        <taxon>Bacteria</taxon>
        <taxon>Bacillati</taxon>
        <taxon>Bacillota</taxon>
        <taxon>Clostridia</taxon>
        <taxon>Eubacteriales</taxon>
        <taxon>Eubacteriaceae</taxon>
        <taxon>Eubacterium</taxon>
    </lineage>
</organism>
<comment type="caution">
    <text evidence="1">The sequence shown here is derived from an EMBL/GenBank/DDBJ whole genome shotgun (WGS) entry which is preliminary data.</text>
</comment>
<evidence type="ECO:0000313" key="1">
    <source>
        <dbReference type="EMBL" id="NZA39780.1"/>
    </source>
</evidence>
<sequence>MKNTKKCPKCQSTEIIRIDGSAKAYGAGNNIPIGATIFSYVKVPRYVCCHCGYTEEWIDLKDIPKLKEKFKG</sequence>
<protein>
    <submittedName>
        <fullName evidence="1">Uncharacterized protein</fullName>
    </submittedName>
</protein>
<proteinExistence type="predicted"/>
<dbReference type="AlphaFoldDB" id="A0A853JUX9"/>
<evidence type="ECO:0000313" key="2">
    <source>
        <dbReference type="Proteomes" id="UP000586254"/>
    </source>
</evidence>
<reference evidence="1 2" key="1">
    <citation type="submission" date="2020-07" db="EMBL/GenBank/DDBJ databases">
        <title>Organ Donor 1.</title>
        <authorList>
            <person name="Marsh A.J."/>
            <person name="Azcarate-Peril M.A."/>
        </authorList>
    </citation>
    <scope>NUCLEOTIDE SEQUENCE [LARGE SCALE GENOMIC DNA]</scope>
    <source>
        <strain evidence="1 2">AMC0717</strain>
    </source>
</reference>
<dbReference type="EMBL" id="JACCKS010000025">
    <property type="protein sequence ID" value="NZA39780.1"/>
    <property type="molecule type" value="Genomic_DNA"/>
</dbReference>
<gene>
    <name evidence="1" type="ORF">H0N91_17015</name>
</gene>
<dbReference type="RefSeq" id="WP_180494036.1">
    <property type="nucleotide sequence ID" value="NZ_JACCKS010000025.1"/>
</dbReference>
<name>A0A853JUX9_9FIRM</name>